<evidence type="ECO:0000256" key="1">
    <source>
        <dbReference type="SAM" id="Coils"/>
    </source>
</evidence>
<evidence type="ECO:0000313" key="2">
    <source>
        <dbReference type="EMBL" id="MPM33641.1"/>
    </source>
</evidence>
<keyword evidence="1" id="KW-0175">Coiled coil</keyword>
<feature type="coiled-coil region" evidence="1">
    <location>
        <begin position="77"/>
        <end position="111"/>
    </location>
</feature>
<gene>
    <name evidence="2" type="ORF">SDC9_80218</name>
</gene>
<dbReference type="AlphaFoldDB" id="A0A644Z0V4"/>
<name>A0A644Z0V4_9ZZZZ</name>
<protein>
    <submittedName>
        <fullName evidence="2">Uncharacterized protein</fullName>
    </submittedName>
</protein>
<reference evidence="2" key="1">
    <citation type="submission" date="2019-08" db="EMBL/GenBank/DDBJ databases">
        <authorList>
            <person name="Kucharzyk K."/>
            <person name="Murdoch R.W."/>
            <person name="Higgins S."/>
            <person name="Loffler F."/>
        </authorList>
    </citation>
    <scope>NUCLEOTIDE SEQUENCE</scope>
</reference>
<dbReference type="Gene3D" id="1.10.260.40">
    <property type="entry name" value="lambda repressor-like DNA-binding domains"/>
    <property type="match status" value="1"/>
</dbReference>
<dbReference type="EMBL" id="VSSQ01006716">
    <property type="protein sequence ID" value="MPM33641.1"/>
    <property type="molecule type" value="Genomic_DNA"/>
</dbReference>
<dbReference type="InterPro" id="IPR010982">
    <property type="entry name" value="Lambda_DNA-bd_dom_sf"/>
</dbReference>
<sequence>MSKIQERIKEYIDYKSISIREFCRNINVSASFLARDAEIASDKLLNIVNKYDDLSIEWLITGNGKMIKEKLKESDDIDILSEVISNQKQEISDLKTQIREKDKQLGELIKTNLMLLEREKSTQTHEKGSSGSLAG</sequence>
<dbReference type="GO" id="GO:0003677">
    <property type="term" value="F:DNA binding"/>
    <property type="evidence" value="ECO:0007669"/>
    <property type="project" value="InterPro"/>
</dbReference>
<organism evidence="2">
    <name type="scientific">bioreactor metagenome</name>
    <dbReference type="NCBI Taxonomy" id="1076179"/>
    <lineage>
        <taxon>unclassified sequences</taxon>
        <taxon>metagenomes</taxon>
        <taxon>ecological metagenomes</taxon>
    </lineage>
</organism>
<accession>A0A644Z0V4</accession>
<comment type="caution">
    <text evidence="2">The sequence shown here is derived from an EMBL/GenBank/DDBJ whole genome shotgun (WGS) entry which is preliminary data.</text>
</comment>
<proteinExistence type="predicted"/>